<organism evidence="2 3">
    <name type="scientific">Microbacterium marinilacus</name>
    <dbReference type="NCBI Taxonomy" id="415209"/>
    <lineage>
        <taxon>Bacteria</taxon>
        <taxon>Bacillati</taxon>
        <taxon>Actinomycetota</taxon>
        <taxon>Actinomycetes</taxon>
        <taxon>Micrococcales</taxon>
        <taxon>Microbacteriaceae</taxon>
        <taxon>Microbacterium</taxon>
    </lineage>
</organism>
<accession>A0ABP7BFP5</accession>
<name>A0ABP7BFP5_9MICO</name>
<dbReference type="EMBL" id="BAAAYV010000006">
    <property type="protein sequence ID" value="GAA3657719.1"/>
    <property type="molecule type" value="Genomic_DNA"/>
</dbReference>
<reference evidence="3" key="1">
    <citation type="journal article" date="2019" name="Int. J. Syst. Evol. Microbiol.">
        <title>The Global Catalogue of Microorganisms (GCM) 10K type strain sequencing project: providing services to taxonomists for standard genome sequencing and annotation.</title>
        <authorList>
            <consortium name="The Broad Institute Genomics Platform"/>
            <consortium name="The Broad Institute Genome Sequencing Center for Infectious Disease"/>
            <person name="Wu L."/>
            <person name="Ma J."/>
        </authorList>
    </citation>
    <scope>NUCLEOTIDE SEQUENCE [LARGE SCALE GENOMIC DNA]</scope>
    <source>
        <strain evidence="3">JCM 16546</strain>
    </source>
</reference>
<feature type="region of interest" description="Disordered" evidence="1">
    <location>
        <begin position="1"/>
        <end position="46"/>
    </location>
</feature>
<dbReference type="Proteomes" id="UP001410795">
    <property type="component" value="Unassembled WGS sequence"/>
</dbReference>
<keyword evidence="3" id="KW-1185">Reference proteome</keyword>
<evidence type="ECO:0000313" key="2">
    <source>
        <dbReference type="EMBL" id="GAA3657719.1"/>
    </source>
</evidence>
<sequence length="46" mass="4802">MAESAPAEEAVDEEPAPTEPEYAVAQANDGPVIGRGDQSVPQKPPR</sequence>
<proteinExistence type="predicted"/>
<evidence type="ECO:0000313" key="3">
    <source>
        <dbReference type="Proteomes" id="UP001410795"/>
    </source>
</evidence>
<protein>
    <submittedName>
        <fullName evidence="2">Uncharacterized protein</fullName>
    </submittedName>
</protein>
<gene>
    <name evidence="2" type="ORF">GCM10022202_17610</name>
</gene>
<evidence type="ECO:0000256" key="1">
    <source>
        <dbReference type="SAM" id="MobiDB-lite"/>
    </source>
</evidence>
<comment type="caution">
    <text evidence="2">The sequence shown here is derived from an EMBL/GenBank/DDBJ whole genome shotgun (WGS) entry which is preliminary data.</text>
</comment>